<dbReference type="CDD" id="cd16032">
    <property type="entry name" value="choline-sulfatase"/>
    <property type="match status" value="1"/>
</dbReference>
<dbReference type="GO" id="GO:0047753">
    <property type="term" value="F:choline-sulfatase activity"/>
    <property type="evidence" value="ECO:0007669"/>
    <property type="project" value="UniProtKB-EC"/>
</dbReference>
<dbReference type="GO" id="GO:0046872">
    <property type="term" value="F:metal ion binding"/>
    <property type="evidence" value="ECO:0007669"/>
    <property type="project" value="UniProtKB-KW"/>
</dbReference>
<evidence type="ECO:0000259" key="4">
    <source>
        <dbReference type="Pfam" id="PF00884"/>
    </source>
</evidence>
<keyword evidence="3 5" id="KW-0378">Hydrolase</keyword>
<protein>
    <submittedName>
        <fullName evidence="5">Choline-sulfatase</fullName>
        <ecNumber evidence="5">3.1.6.6</ecNumber>
    </submittedName>
</protein>
<comment type="caution">
    <text evidence="5">The sequence shown here is derived from an EMBL/GenBank/DDBJ whole genome shotgun (WGS) entry which is preliminary data.</text>
</comment>
<dbReference type="Proteomes" id="UP000761264">
    <property type="component" value="Unassembled WGS sequence"/>
</dbReference>
<gene>
    <name evidence="5" type="primary">betC</name>
    <name evidence="5" type="ORF">HBA54_17225</name>
</gene>
<evidence type="ECO:0000256" key="1">
    <source>
        <dbReference type="ARBA" id="ARBA00008779"/>
    </source>
</evidence>
<dbReference type="FunFam" id="3.40.720.10:FF:000032">
    <property type="entry name" value="Choline sulfatase"/>
    <property type="match status" value="1"/>
</dbReference>
<proteinExistence type="inferred from homology"/>
<dbReference type="AlphaFoldDB" id="A0A967KGH1"/>
<evidence type="ECO:0000256" key="2">
    <source>
        <dbReference type="ARBA" id="ARBA00022723"/>
    </source>
</evidence>
<dbReference type="EC" id="3.1.6.6" evidence="5"/>
<dbReference type="InterPro" id="IPR024607">
    <property type="entry name" value="Sulfatase_CS"/>
</dbReference>
<dbReference type="Pfam" id="PF00884">
    <property type="entry name" value="Sulfatase"/>
    <property type="match status" value="1"/>
</dbReference>
<evidence type="ECO:0000313" key="6">
    <source>
        <dbReference type="Proteomes" id="UP000761264"/>
    </source>
</evidence>
<accession>A0A967KGH1</accession>
<name>A0A967KGH1_9PROT</name>
<dbReference type="EMBL" id="JAAQPH010000013">
    <property type="protein sequence ID" value="NIA70351.1"/>
    <property type="molecule type" value="Genomic_DNA"/>
</dbReference>
<keyword evidence="6" id="KW-1185">Reference proteome</keyword>
<dbReference type="GO" id="GO:0005737">
    <property type="term" value="C:cytoplasm"/>
    <property type="evidence" value="ECO:0007669"/>
    <property type="project" value="TreeGrafter"/>
</dbReference>
<dbReference type="PANTHER" id="PTHR45953">
    <property type="entry name" value="IDURONATE 2-SULFATASE"/>
    <property type="match status" value="1"/>
</dbReference>
<keyword evidence="2" id="KW-0479">Metal-binding</keyword>
<dbReference type="SUPFAM" id="SSF53649">
    <property type="entry name" value="Alkaline phosphatase-like"/>
    <property type="match status" value="1"/>
</dbReference>
<dbReference type="PROSITE" id="PS00149">
    <property type="entry name" value="SULFATASE_2"/>
    <property type="match status" value="1"/>
</dbReference>
<evidence type="ECO:0000256" key="3">
    <source>
        <dbReference type="ARBA" id="ARBA00022801"/>
    </source>
</evidence>
<organism evidence="5 6">
    <name type="scientific">Pelagibius litoralis</name>
    <dbReference type="NCBI Taxonomy" id="374515"/>
    <lineage>
        <taxon>Bacteria</taxon>
        <taxon>Pseudomonadati</taxon>
        <taxon>Pseudomonadota</taxon>
        <taxon>Alphaproteobacteria</taxon>
        <taxon>Rhodospirillales</taxon>
        <taxon>Rhodovibrionaceae</taxon>
        <taxon>Pelagibius</taxon>
    </lineage>
</organism>
<dbReference type="InterPro" id="IPR000917">
    <property type="entry name" value="Sulfatase_N"/>
</dbReference>
<dbReference type="RefSeq" id="WP_167226847.1">
    <property type="nucleotide sequence ID" value="NZ_JAAQPH010000013.1"/>
</dbReference>
<dbReference type="Gene3D" id="3.40.720.10">
    <property type="entry name" value="Alkaline Phosphatase, subunit A"/>
    <property type="match status" value="1"/>
</dbReference>
<reference evidence="5" key="1">
    <citation type="submission" date="2020-03" db="EMBL/GenBank/DDBJ databases">
        <title>Genome of Pelagibius litoralis DSM 21314T.</title>
        <authorList>
            <person name="Wang G."/>
        </authorList>
    </citation>
    <scope>NUCLEOTIDE SEQUENCE</scope>
    <source>
        <strain evidence="5">DSM 21314</strain>
    </source>
</reference>
<dbReference type="NCBIfam" id="TIGR03417">
    <property type="entry name" value="chol_sulfatase"/>
    <property type="match status" value="1"/>
</dbReference>
<sequence>MQQPNILFIQVDQLTAFSLRCYGDTACHAPNIDQLADSGTVFETAYCNFPLCAPSRFSMATGQLCSTIGAYDNAAEMPASLPTYAHYLRAAGYQTALSGKMHFIGPDQHHGFEARLTPDLYPADFSWVPNWENEGKRDTNDARAVLVSGVCERSVQIDFDEMVTTQAIQHLYDIARSKDDRPFFLQVSYTHPHEPYLCRKEYWDLYEGVEIPLPNVPALSSNEHDAHSRRLLADFSMLDMRFADEDIARARRAYYGSISYLDAMVGRVLETLDAIGQAENTAIIFTSDHGEMLGERGMWFKKHFFEPALRVPLIMKLPGEGQGRVDTPVSLVDLLPTFMGIAKGSNWCNWVEALEGCSLVPMIGQPPKHDRPIYAEYLAETTPSPILMIRQGQYKFVYSKEDPALLFDLETDENERYNLATDPNHSERVATFTKQILAKWNIDTLATNIVASQKRRRLIVDGYAYGQRPRWNHDEQVGEEVLWYRGEGGYNEWAFEFLPTKMDTV</sequence>
<dbReference type="PANTHER" id="PTHR45953:SF1">
    <property type="entry name" value="IDURONATE 2-SULFATASE"/>
    <property type="match status" value="1"/>
</dbReference>
<comment type="similarity">
    <text evidence="1">Belongs to the sulfatase family.</text>
</comment>
<dbReference type="InterPro" id="IPR017850">
    <property type="entry name" value="Alkaline_phosphatase_core_sf"/>
</dbReference>
<feature type="domain" description="Sulfatase N-terminal" evidence="4">
    <location>
        <begin position="4"/>
        <end position="342"/>
    </location>
</feature>
<dbReference type="InterPro" id="IPR017785">
    <property type="entry name" value="Choline-sulfatase"/>
</dbReference>
<evidence type="ECO:0000313" key="5">
    <source>
        <dbReference type="EMBL" id="NIA70351.1"/>
    </source>
</evidence>